<dbReference type="EMBL" id="KZ613883">
    <property type="protein sequence ID" value="PMD53417.1"/>
    <property type="molecule type" value="Genomic_DNA"/>
</dbReference>
<protein>
    <submittedName>
        <fullName evidence="1">Uncharacterized protein</fullName>
    </submittedName>
</protein>
<sequence length="174" mass="19393">MYLDTAKFIINTSGNLDLLSLVQDPSSRKQQDLLSSVLDFSAEAFLTPIEDTILLPWNASEGFGLMHVSFILDGSLEVRGSCIGKVKYTARFDPKSKSMFKDILTFLLCLPAVSDIPSPPITQRLKVFIETAHDAYGSDQESRAQRVAALLREDYGHQQRSCDKVGWKFFGGHC</sequence>
<evidence type="ECO:0000313" key="2">
    <source>
        <dbReference type="Proteomes" id="UP000235371"/>
    </source>
</evidence>
<proteinExistence type="predicted"/>
<evidence type="ECO:0000313" key="1">
    <source>
        <dbReference type="EMBL" id="PMD53417.1"/>
    </source>
</evidence>
<name>A0A2J6SRN1_9HELO</name>
<dbReference type="OrthoDB" id="2157530at2759"/>
<dbReference type="AlphaFoldDB" id="A0A2J6SRN1"/>
<dbReference type="GeneID" id="36578819"/>
<organism evidence="1 2">
    <name type="scientific">Hyaloscypha bicolor E</name>
    <dbReference type="NCBI Taxonomy" id="1095630"/>
    <lineage>
        <taxon>Eukaryota</taxon>
        <taxon>Fungi</taxon>
        <taxon>Dikarya</taxon>
        <taxon>Ascomycota</taxon>
        <taxon>Pezizomycotina</taxon>
        <taxon>Leotiomycetes</taxon>
        <taxon>Helotiales</taxon>
        <taxon>Hyaloscyphaceae</taxon>
        <taxon>Hyaloscypha</taxon>
        <taxon>Hyaloscypha bicolor</taxon>
    </lineage>
</organism>
<accession>A0A2J6SRN1</accession>
<dbReference type="InParanoid" id="A0A2J6SRN1"/>
<keyword evidence="2" id="KW-1185">Reference proteome</keyword>
<reference evidence="1 2" key="1">
    <citation type="submission" date="2016-04" db="EMBL/GenBank/DDBJ databases">
        <title>A degradative enzymes factory behind the ericoid mycorrhizal symbiosis.</title>
        <authorList>
            <consortium name="DOE Joint Genome Institute"/>
            <person name="Martino E."/>
            <person name="Morin E."/>
            <person name="Grelet G."/>
            <person name="Kuo A."/>
            <person name="Kohler A."/>
            <person name="Daghino S."/>
            <person name="Barry K."/>
            <person name="Choi C."/>
            <person name="Cichocki N."/>
            <person name="Clum A."/>
            <person name="Copeland A."/>
            <person name="Hainaut M."/>
            <person name="Haridas S."/>
            <person name="Labutti K."/>
            <person name="Lindquist E."/>
            <person name="Lipzen A."/>
            <person name="Khouja H.-R."/>
            <person name="Murat C."/>
            <person name="Ohm R."/>
            <person name="Olson A."/>
            <person name="Spatafora J."/>
            <person name="Veneault-Fourrey C."/>
            <person name="Henrissat B."/>
            <person name="Grigoriev I."/>
            <person name="Martin F."/>
            <person name="Perotto S."/>
        </authorList>
    </citation>
    <scope>NUCLEOTIDE SEQUENCE [LARGE SCALE GENOMIC DNA]</scope>
    <source>
        <strain evidence="1 2">E</strain>
    </source>
</reference>
<dbReference type="RefSeq" id="XP_024730321.1">
    <property type="nucleotide sequence ID" value="XM_024870737.1"/>
</dbReference>
<gene>
    <name evidence="1" type="ORF">K444DRAFT_170910</name>
</gene>
<dbReference type="Proteomes" id="UP000235371">
    <property type="component" value="Unassembled WGS sequence"/>
</dbReference>